<proteinExistence type="predicted"/>
<evidence type="ECO:0000313" key="3">
    <source>
        <dbReference type="Proteomes" id="UP000095606"/>
    </source>
</evidence>
<dbReference type="PROSITE" id="PS51257">
    <property type="entry name" value="PROKAR_LIPOPROTEIN"/>
    <property type="match status" value="1"/>
</dbReference>
<feature type="domain" description="Endonuclease YhcR N-terminal" evidence="1">
    <location>
        <begin position="47"/>
        <end position="163"/>
    </location>
</feature>
<organism evidence="2 3">
    <name type="scientific">Bacteroides faecis</name>
    <dbReference type="NCBI Taxonomy" id="674529"/>
    <lineage>
        <taxon>Bacteria</taxon>
        <taxon>Pseudomonadati</taxon>
        <taxon>Bacteroidota</taxon>
        <taxon>Bacteroidia</taxon>
        <taxon>Bacteroidales</taxon>
        <taxon>Bacteroidaceae</taxon>
        <taxon>Bacteroides</taxon>
    </lineage>
</organism>
<sequence>MKTCIKFLGVIILGIILLSACKEETLPIKLVYPNDAIIGDGTKEEPYDVASAIRKAKKETVSWVKGYIVGAVKKNVTEITDANDIVWGGQEINNQTLLLASNAEENDYTKCLLIDLKGTNSNINNNLNLSENNEIIGKAATIYGKLTQSLLGINGMQNIAKATLEGADIPIIEEGNPLGVSMNTLSDVVANDFKDAIDGSIYQLKGWTNIPTQGLAYWKGCKKNGELFISITTEQIITNKKLESWFVTPAFNIIRGKSFTFDCLLENPSSNTLLEVYLWQESDGEMIAIPIGTESIKSTGNEWKREIRFTIDEKYANTIGFIGFKFSTTTGENIQKCSIDNIQYGQQKILFTETFGNESIAIGTTIGVNAYKGYDNPDVFSASGGIADLRCLPDCFNGTNVLSCIYGWGGMAFEDEITMNVSSFIPKEGYGKLTLSFDVGAMDMSQPLNRMDFFCDDTPVTVDPSISVPLWTNIRVTLDLPLTSFEKIRLHFKGTGEGFGHCFDNITIIGE</sequence>
<dbReference type="InterPro" id="IPR045939">
    <property type="entry name" value="YhcR_N"/>
</dbReference>
<name>A0A174MKY9_9BACE</name>
<reference evidence="2 3" key="1">
    <citation type="submission" date="2015-09" db="EMBL/GenBank/DDBJ databases">
        <authorList>
            <consortium name="Pathogen Informatics"/>
        </authorList>
    </citation>
    <scope>NUCLEOTIDE SEQUENCE [LARGE SCALE GENOMIC DNA]</scope>
    <source>
        <strain evidence="2 3">2789STDY5834846</strain>
    </source>
</reference>
<dbReference type="EMBL" id="CZAE01000010">
    <property type="protein sequence ID" value="CUP37082.1"/>
    <property type="molecule type" value="Genomic_DNA"/>
</dbReference>
<evidence type="ECO:0000259" key="1">
    <source>
        <dbReference type="Pfam" id="PF19886"/>
    </source>
</evidence>
<dbReference type="Pfam" id="PF19886">
    <property type="entry name" value="DUF6359"/>
    <property type="match status" value="1"/>
</dbReference>
<dbReference type="AlphaFoldDB" id="A0A174MKY9"/>
<dbReference type="RefSeq" id="WP_055269582.1">
    <property type="nucleotide sequence ID" value="NZ_CABMFH010000010.1"/>
</dbReference>
<accession>A0A174MKY9</accession>
<evidence type="ECO:0000313" key="2">
    <source>
        <dbReference type="EMBL" id="CUP37082.1"/>
    </source>
</evidence>
<gene>
    <name evidence="2" type="ORF">ERS852461_02445</name>
</gene>
<dbReference type="GeneID" id="69587686"/>
<accession>A0A3E5GCI6</accession>
<protein>
    <submittedName>
        <fullName evidence="2">Carbohydrate binding domain</fullName>
    </submittedName>
</protein>
<dbReference type="NCBIfam" id="NF038128">
    <property type="entry name" value="choice_anch_J"/>
    <property type="match status" value="1"/>
</dbReference>
<dbReference type="Proteomes" id="UP000095606">
    <property type="component" value="Unassembled WGS sequence"/>
</dbReference>